<gene>
    <name evidence="2" type="ORF">FIBRA_06284</name>
</gene>
<feature type="domain" description="GSKIP" evidence="1">
    <location>
        <begin position="11"/>
        <end position="108"/>
    </location>
</feature>
<dbReference type="SUPFAM" id="SSF103107">
    <property type="entry name" value="Hypothetical protein c14orf129, hspc210"/>
    <property type="match status" value="1"/>
</dbReference>
<proteinExistence type="predicted"/>
<name>J4GB15_9APHY</name>
<evidence type="ECO:0000313" key="2">
    <source>
        <dbReference type="EMBL" id="CCM04123.1"/>
    </source>
</evidence>
<dbReference type="RefSeq" id="XP_012183406.1">
    <property type="nucleotide sequence ID" value="XM_012328016.1"/>
</dbReference>
<dbReference type="EMBL" id="HE797142">
    <property type="protein sequence ID" value="CCM04123.1"/>
    <property type="molecule type" value="Genomic_DNA"/>
</dbReference>
<dbReference type="AlphaFoldDB" id="J4GB15"/>
<protein>
    <recommendedName>
        <fullName evidence="1">GSKIP domain-containing protein</fullName>
    </recommendedName>
</protein>
<dbReference type="InterPro" id="IPR007967">
    <property type="entry name" value="GSKIP_dom"/>
</dbReference>
<sequence>MSEEPSGFPAQELTDALKEHSFGLHGFELMSKDPYEAVSRVDLLEGSSVMISLSARGYKLESGSEERSNSASMDMHTLYESVEYVLMSVSPLYVAARQSILFAKLEALS</sequence>
<dbReference type="GeneID" id="24099034"/>
<dbReference type="Proteomes" id="UP000006352">
    <property type="component" value="Unassembled WGS sequence"/>
</dbReference>
<dbReference type="HOGENOM" id="CLU_155989_0_0_1"/>
<dbReference type="OrthoDB" id="5804279at2759"/>
<dbReference type="Pfam" id="PF05303">
    <property type="entry name" value="GSKIP_dom"/>
    <property type="match status" value="1"/>
</dbReference>
<dbReference type="InParanoid" id="J4GB15"/>
<reference evidence="2 3" key="1">
    <citation type="journal article" date="2012" name="Appl. Environ. Microbiol.">
        <title>Short-read sequencing for genomic analysis of the brown rot fungus Fibroporia radiculosa.</title>
        <authorList>
            <person name="Tang J.D."/>
            <person name="Perkins A.D."/>
            <person name="Sonstegard T.S."/>
            <person name="Schroeder S.G."/>
            <person name="Burgess S.C."/>
            <person name="Diehl S.V."/>
        </authorList>
    </citation>
    <scope>NUCLEOTIDE SEQUENCE [LARGE SCALE GENOMIC DNA]</scope>
    <source>
        <strain evidence="2 3">TFFH 294</strain>
    </source>
</reference>
<dbReference type="Gene3D" id="3.30.2280.10">
    <property type="entry name" value="Hypothetical protein (hspc210)"/>
    <property type="match status" value="1"/>
</dbReference>
<evidence type="ECO:0000313" key="3">
    <source>
        <dbReference type="Proteomes" id="UP000006352"/>
    </source>
</evidence>
<organism evidence="2 3">
    <name type="scientific">Fibroporia radiculosa</name>
    <dbReference type="NCBI Taxonomy" id="599839"/>
    <lineage>
        <taxon>Eukaryota</taxon>
        <taxon>Fungi</taxon>
        <taxon>Dikarya</taxon>
        <taxon>Basidiomycota</taxon>
        <taxon>Agaricomycotina</taxon>
        <taxon>Agaricomycetes</taxon>
        <taxon>Polyporales</taxon>
        <taxon>Fibroporiaceae</taxon>
        <taxon>Fibroporia</taxon>
    </lineage>
</organism>
<accession>J4GB15</accession>
<keyword evidence="3" id="KW-1185">Reference proteome</keyword>
<dbReference type="InterPro" id="IPR023231">
    <property type="entry name" value="GSKIP_dom_sf"/>
</dbReference>
<evidence type="ECO:0000259" key="1">
    <source>
        <dbReference type="Pfam" id="PF05303"/>
    </source>
</evidence>